<feature type="signal peptide" evidence="10">
    <location>
        <begin position="1"/>
        <end position="19"/>
    </location>
</feature>
<dbReference type="PANTHER" id="PTHR24243">
    <property type="entry name" value="G-PROTEIN COUPLED RECEPTOR"/>
    <property type="match status" value="1"/>
</dbReference>
<dbReference type="PANTHER" id="PTHR24243:SF208">
    <property type="entry name" value="PYROKININ-1 RECEPTOR"/>
    <property type="match status" value="1"/>
</dbReference>
<evidence type="ECO:0000256" key="1">
    <source>
        <dbReference type="ARBA" id="ARBA00004141"/>
    </source>
</evidence>
<feature type="transmembrane region" description="Helical" evidence="9">
    <location>
        <begin position="172"/>
        <end position="190"/>
    </location>
</feature>
<feature type="transmembrane region" description="Helical" evidence="9">
    <location>
        <begin position="89"/>
        <end position="109"/>
    </location>
</feature>
<keyword evidence="7" id="KW-0807">Transducer</keyword>
<organism evidence="12 13">
    <name type="scientific">Portunus trituberculatus</name>
    <name type="common">Swimming crab</name>
    <name type="synonym">Neptunus trituberculatus</name>
    <dbReference type="NCBI Taxonomy" id="210409"/>
    <lineage>
        <taxon>Eukaryota</taxon>
        <taxon>Metazoa</taxon>
        <taxon>Ecdysozoa</taxon>
        <taxon>Arthropoda</taxon>
        <taxon>Crustacea</taxon>
        <taxon>Multicrustacea</taxon>
        <taxon>Malacostraca</taxon>
        <taxon>Eumalacostraca</taxon>
        <taxon>Eucarida</taxon>
        <taxon>Decapoda</taxon>
        <taxon>Pleocyemata</taxon>
        <taxon>Brachyura</taxon>
        <taxon>Eubrachyura</taxon>
        <taxon>Portunoidea</taxon>
        <taxon>Portunidae</taxon>
        <taxon>Portuninae</taxon>
        <taxon>Portunus</taxon>
    </lineage>
</organism>
<feature type="domain" description="G-protein coupled receptors family 1 profile" evidence="11">
    <location>
        <begin position="69"/>
        <end position="314"/>
    </location>
</feature>
<gene>
    <name evidence="12" type="ORF">E2C01_000646</name>
</gene>
<keyword evidence="6" id="KW-0675">Receptor</keyword>
<dbReference type="Gene3D" id="1.20.1070.10">
    <property type="entry name" value="Rhodopsin 7-helix transmembrane proteins"/>
    <property type="match status" value="1"/>
</dbReference>
<feature type="chain" id="PRO_5023037989" description="G-protein coupled receptors family 1 profile domain-containing protein" evidence="10">
    <location>
        <begin position="20"/>
        <end position="366"/>
    </location>
</feature>
<sequence>MLLESLFIFLSLCSQRLSSYQVEMNTTDHQSEDCNVLDIYAPGESPVSRLFLTVTLVHCYGVLVFGTLGNALALWCVGTCAKTRRPVKVMLFSVFLPALVVCLVTRPVIGEIRIALLTCDPQRISVTVVQINMVVYNILAQIELTTIAAVAVVRAVSVWAPQRQALGLRGTVALVTAICVYSTLTGLVSSKQPELLHGVLVMVVTDEMDHLRILVTVLFFINTTLPALITAAAYILMIYKIQRNKRRLAASQQQGRETTTMDQATRAMLAVFISNMVFGLPHSIYHLMGRQPHFMNILFHVLFSTHFVMDPLAFVWFNSCYRRRVFSRMKKVTRSISSVPTSSFLHASSVSPSDHHHDSNPKEENA</sequence>
<evidence type="ECO:0000256" key="6">
    <source>
        <dbReference type="ARBA" id="ARBA00023170"/>
    </source>
</evidence>
<dbReference type="AlphaFoldDB" id="A0A5B7CKA6"/>
<dbReference type="InterPro" id="IPR017452">
    <property type="entry name" value="GPCR_Rhodpsn_7TM"/>
</dbReference>
<keyword evidence="10" id="KW-0732">Signal</keyword>
<evidence type="ECO:0000259" key="11">
    <source>
        <dbReference type="PROSITE" id="PS50262"/>
    </source>
</evidence>
<evidence type="ECO:0000256" key="3">
    <source>
        <dbReference type="ARBA" id="ARBA00022989"/>
    </source>
</evidence>
<evidence type="ECO:0000256" key="10">
    <source>
        <dbReference type="SAM" id="SignalP"/>
    </source>
</evidence>
<evidence type="ECO:0000313" key="13">
    <source>
        <dbReference type="Proteomes" id="UP000324222"/>
    </source>
</evidence>
<feature type="transmembrane region" description="Helical" evidence="9">
    <location>
        <begin position="50"/>
        <end position="77"/>
    </location>
</feature>
<proteinExistence type="predicted"/>
<evidence type="ECO:0000313" key="12">
    <source>
        <dbReference type="EMBL" id="MPC08073.1"/>
    </source>
</evidence>
<dbReference type="SUPFAM" id="SSF81321">
    <property type="entry name" value="Family A G protein-coupled receptor-like"/>
    <property type="match status" value="1"/>
</dbReference>
<dbReference type="GO" id="GO:0004930">
    <property type="term" value="F:G protein-coupled receptor activity"/>
    <property type="evidence" value="ECO:0007669"/>
    <property type="project" value="UniProtKB-KW"/>
</dbReference>
<keyword evidence="13" id="KW-1185">Reference proteome</keyword>
<keyword evidence="5 9" id="KW-0472">Membrane</keyword>
<feature type="transmembrane region" description="Helical" evidence="9">
    <location>
        <begin position="297"/>
        <end position="321"/>
    </location>
</feature>
<dbReference type="Proteomes" id="UP000324222">
    <property type="component" value="Unassembled WGS sequence"/>
</dbReference>
<evidence type="ECO:0000256" key="9">
    <source>
        <dbReference type="SAM" id="Phobius"/>
    </source>
</evidence>
<accession>A0A5B7CKA6</accession>
<keyword evidence="4" id="KW-0297">G-protein coupled receptor</keyword>
<evidence type="ECO:0000256" key="5">
    <source>
        <dbReference type="ARBA" id="ARBA00023136"/>
    </source>
</evidence>
<protein>
    <recommendedName>
        <fullName evidence="11">G-protein coupled receptors family 1 profile domain-containing protein</fullName>
    </recommendedName>
</protein>
<dbReference type="PROSITE" id="PS50262">
    <property type="entry name" value="G_PROTEIN_RECEP_F1_2"/>
    <property type="match status" value="1"/>
</dbReference>
<evidence type="ECO:0000256" key="8">
    <source>
        <dbReference type="SAM" id="MobiDB-lite"/>
    </source>
</evidence>
<feature type="transmembrane region" description="Helical" evidence="9">
    <location>
        <begin position="138"/>
        <end position="160"/>
    </location>
</feature>
<feature type="transmembrane region" description="Helical" evidence="9">
    <location>
        <begin position="210"/>
        <end position="237"/>
    </location>
</feature>
<reference evidence="12 13" key="1">
    <citation type="submission" date="2019-05" db="EMBL/GenBank/DDBJ databases">
        <title>Another draft genome of Portunus trituberculatus and its Hox gene families provides insights of decapod evolution.</title>
        <authorList>
            <person name="Jeong J.-H."/>
            <person name="Song I."/>
            <person name="Kim S."/>
            <person name="Choi T."/>
            <person name="Kim D."/>
            <person name="Ryu S."/>
            <person name="Kim W."/>
        </authorList>
    </citation>
    <scope>NUCLEOTIDE SEQUENCE [LARGE SCALE GENOMIC DNA]</scope>
    <source>
        <tissue evidence="12">Muscle</tissue>
    </source>
</reference>
<dbReference type="GO" id="GO:0016020">
    <property type="term" value="C:membrane"/>
    <property type="evidence" value="ECO:0007669"/>
    <property type="project" value="UniProtKB-SubCell"/>
</dbReference>
<feature type="region of interest" description="Disordered" evidence="8">
    <location>
        <begin position="344"/>
        <end position="366"/>
    </location>
</feature>
<evidence type="ECO:0000256" key="2">
    <source>
        <dbReference type="ARBA" id="ARBA00022692"/>
    </source>
</evidence>
<dbReference type="EMBL" id="VSRR010000016">
    <property type="protein sequence ID" value="MPC08073.1"/>
    <property type="molecule type" value="Genomic_DNA"/>
</dbReference>
<keyword evidence="3 9" id="KW-1133">Transmembrane helix</keyword>
<evidence type="ECO:0000256" key="7">
    <source>
        <dbReference type="ARBA" id="ARBA00023224"/>
    </source>
</evidence>
<comment type="subcellular location">
    <subcellularLocation>
        <location evidence="1">Membrane</location>
        <topology evidence="1">Multi-pass membrane protein</topology>
    </subcellularLocation>
</comment>
<name>A0A5B7CKA6_PORTR</name>
<comment type="caution">
    <text evidence="12">The sequence shown here is derived from an EMBL/GenBank/DDBJ whole genome shotgun (WGS) entry which is preliminary data.</text>
</comment>
<feature type="transmembrane region" description="Helical" evidence="9">
    <location>
        <begin position="267"/>
        <end position="285"/>
    </location>
</feature>
<feature type="compositionally biased region" description="Basic and acidic residues" evidence="8">
    <location>
        <begin position="353"/>
        <end position="366"/>
    </location>
</feature>
<keyword evidence="2 9" id="KW-0812">Transmembrane</keyword>
<evidence type="ECO:0000256" key="4">
    <source>
        <dbReference type="ARBA" id="ARBA00023040"/>
    </source>
</evidence>
<dbReference type="OrthoDB" id="6375191at2759"/>